<feature type="domain" description="Peptidase M16 C-terminal" evidence="3">
    <location>
        <begin position="168"/>
        <end position="338"/>
    </location>
</feature>
<dbReference type="EMBL" id="CAFBMT010000028">
    <property type="protein sequence ID" value="CAB4954360.1"/>
    <property type="molecule type" value="Genomic_DNA"/>
</dbReference>
<dbReference type="GO" id="GO:0004222">
    <property type="term" value="F:metalloendopeptidase activity"/>
    <property type="evidence" value="ECO:0007669"/>
    <property type="project" value="InterPro"/>
</dbReference>
<dbReference type="PANTHER" id="PTHR11851">
    <property type="entry name" value="METALLOPROTEASE"/>
    <property type="match status" value="1"/>
</dbReference>
<reference evidence="4" key="1">
    <citation type="submission" date="2020-05" db="EMBL/GenBank/DDBJ databases">
        <authorList>
            <person name="Chiriac C."/>
            <person name="Salcher M."/>
            <person name="Ghai R."/>
            <person name="Kavagutti S V."/>
        </authorList>
    </citation>
    <scope>NUCLEOTIDE SEQUENCE</scope>
</reference>
<evidence type="ECO:0000313" key="4">
    <source>
        <dbReference type="EMBL" id="CAB4365307.1"/>
    </source>
</evidence>
<organism evidence="4">
    <name type="scientific">freshwater metagenome</name>
    <dbReference type="NCBI Taxonomy" id="449393"/>
    <lineage>
        <taxon>unclassified sequences</taxon>
        <taxon>metagenomes</taxon>
        <taxon>ecological metagenomes</taxon>
    </lineage>
</organism>
<dbReference type="PANTHER" id="PTHR11851:SF49">
    <property type="entry name" value="MITOCHONDRIAL-PROCESSING PEPTIDASE SUBUNIT ALPHA"/>
    <property type="match status" value="1"/>
</dbReference>
<dbReference type="InterPro" id="IPR001431">
    <property type="entry name" value="Pept_M16_Zn_BS"/>
</dbReference>
<sequence>MTDLRITQLDSGLTVATERVPGALSVATGVWVGVGSRDESDRLSGVSHFLEHLLFKGTDTRSAQELARGVDRLGGDFNAFTTKEYTAYYCRLPARHAPFCIELLGDVLCRPALRDDDVHSERAVILEELAMDDESPDDIAHRRFAAALFSGHSLGRDPAGDREHVQAITPNDVREFFQQYYRAEGMVVAAAGPLEHDEMLADIEAAFAGVRHGGTRPQRVAPTFVGPSEAIDDDTEQVHIVMGSRSLARRDPRREALDVVNHVFGGGLSSRLFEEIRERRGLAYAVYSGVSAFADAGAFQMYAGTQPEHADEVQSLLRGELDKLVAEGITDEELDIARGYLTGSFELGLEDTGARMARAGGLLITTGAVRPIGEQVARWAAVDQDAVRDVIRDVLTVEPIVVTVGPTE</sequence>
<dbReference type="PROSITE" id="PS00143">
    <property type="entry name" value="INSULINASE"/>
    <property type="match status" value="1"/>
</dbReference>
<dbReference type="Pfam" id="PF00675">
    <property type="entry name" value="Peptidase_M16"/>
    <property type="match status" value="1"/>
</dbReference>
<dbReference type="AlphaFoldDB" id="A0A6J6AAJ6"/>
<comment type="similarity">
    <text evidence="1">Belongs to the peptidase M16 family.</text>
</comment>
<dbReference type="Gene3D" id="3.30.830.10">
    <property type="entry name" value="Metalloenzyme, LuxS/M16 peptidase-like"/>
    <property type="match status" value="2"/>
</dbReference>
<dbReference type="EMBL" id="CAESGF010000028">
    <property type="protein sequence ID" value="CAB4365307.1"/>
    <property type="molecule type" value="Genomic_DNA"/>
</dbReference>
<dbReference type="GO" id="GO:0046872">
    <property type="term" value="F:metal ion binding"/>
    <property type="evidence" value="ECO:0007669"/>
    <property type="project" value="InterPro"/>
</dbReference>
<proteinExistence type="inferred from homology"/>
<evidence type="ECO:0000313" key="6">
    <source>
        <dbReference type="EMBL" id="CAB4954360.1"/>
    </source>
</evidence>
<dbReference type="Pfam" id="PF05193">
    <property type="entry name" value="Peptidase_M16_C"/>
    <property type="match status" value="1"/>
</dbReference>
<evidence type="ECO:0000259" key="3">
    <source>
        <dbReference type="Pfam" id="PF05193"/>
    </source>
</evidence>
<evidence type="ECO:0000256" key="1">
    <source>
        <dbReference type="ARBA" id="ARBA00007261"/>
    </source>
</evidence>
<dbReference type="InterPro" id="IPR050361">
    <property type="entry name" value="MPP/UQCRC_Complex"/>
</dbReference>
<feature type="domain" description="Peptidase M16 N-terminal" evidence="2">
    <location>
        <begin position="15"/>
        <end position="157"/>
    </location>
</feature>
<dbReference type="InterPro" id="IPR011765">
    <property type="entry name" value="Pept_M16_N"/>
</dbReference>
<accession>A0A6J6AAJ6</accession>
<dbReference type="SUPFAM" id="SSF63411">
    <property type="entry name" value="LuxS/MPP-like metallohydrolase"/>
    <property type="match status" value="2"/>
</dbReference>
<evidence type="ECO:0000259" key="2">
    <source>
        <dbReference type="Pfam" id="PF00675"/>
    </source>
</evidence>
<dbReference type="EMBL" id="CAFBOL010000061">
    <property type="protein sequence ID" value="CAB4999826.1"/>
    <property type="molecule type" value="Genomic_DNA"/>
</dbReference>
<dbReference type="InterPro" id="IPR007863">
    <property type="entry name" value="Peptidase_M16_C"/>
</dbReference>
<evidence type="ECO:0000313" key="5">
    <source>
        <dbReference type="EMBL" id="CAB4746835.1"/>
    </source>
</evidence>
<protein>
    <submittedName>
        <fullName evidence="4">Unannotated protein</fullName>
    </submittedName>
</protein>
<dbReference type="InterPro" id="IPR011249">
    <property type="entry name" value="Metalloenz_LuxS/M16"/>
</dbReference>
<dbReference type="GO" id="GO:0006508">
    <property type="term" value="P:proteolysis"/>
    <property type="evidence" value="ECO:0007669"/>
    <property type="project" value="InterPro"/>
</dbReference>
<name>A0A6J6AAJ6_9ZZZZ</name>
<gene>
    <name evidence="5" type="ORF">UFOPK2656_03286</name>
    <name evidence="6" type="ORF">UFOPK3651_03067</name>
    <name evidence="7" type="ORF">UFOPK3931_02054</name>
    <name evidence="4" type="ORF">UFOPK4189_03052</name>
</gene>
<dbReference type="EMBL" id="CAEZYF010000034">
    <property type="protein sequence ID" value="CAB4746835.1"/>
    <property type="molecule type" value="Genomic_DNA"/>
</dbReference>
<evidence type="ECO:0000313" key="7">
    <source>
        <dbReference type="EMBL" id="CAB4999826.1"/>
    </source>
</evidence>